<evidence type="ECO:0000313" key="7">
    <source>
        <dbReference type="RefSeq" id="XP_032800428.1"/>
    </source>
</evidence>
<keyword evidence="6" id="KW-1185">Reference proteome</keyword>
<dbReference type="RefSeq" id="XP_032800428.1">
    <property type="nucleotide sequence ID" value="XM_032944537.1"/>
</dbReference>
<organism evidence="6 7">
    <name type="scientific">Petromyzon marinus</name>
    <name type="common">Sea lamprey</name>
    <dbReference type="NCBI Taxonomy" id="7757"/>
    <lineage>
        <taxon>Eukaryota</taxon>
        <taxon>Metazoa</taxon>
        <taxon>Chordata</taxon>
        <taxon>Craniata</taxon>
        <taxon>Vertebrata</taxon>
        <taxon>Cyclostomata</taxon>
        <taxon>Hyperoartia</taxon>
        <taxon>Petromyzontiformes</taxon>
        <taxon>Petromyzontidae</taxon>
        <taxon>Petromyzon</taxon>
    </lineage>
</organism>
<dbReference type="InterPro" id="IPR026845">
    <property type="entry name" value="NXPH/NXPE"/>
</dbReference>
<feature type="compositionally biased region" description="Basic residues" evidence="4">
    <location>
        <begin position="142"/>
        <end position="155"/>
    </location>
</feature>
<dbReference type="AlphaFoldDB" id="A0AAJ7SJ83"/>
<feature type="compositionally biased region" description="Low complexity" evidence="4">
    <location>
        <begin position="115"/>
        <end position="128"/>
    </location>
</feature>
<dbReference type="KEGG" id="pmrn:116937442"/>
<comment type="subcellular location">
    <subcellularLocation>
        <location evidence="1">Secreted</location>
    </subcellularLocation>
</comment>
<dbReference type="PANTHER" id="PTHR17103">
    <property type="entry name" value="NEUREXOPHILIN"/>
    <property type="match status" value="1"/>
</dbReference>
<reference evidence="7" key="1">
    <citation type="submission" date="2025-08" db="UniProtKB">
        <authorList>
            <consortium name="RefSeq"/>
        </authorList>
    </citation>
    <scope>IDENTIFICATION</scope>
    <source>
        <tissue evidence="7">Sperm</tissue>
    </source>
</reference>
<evidence type="ECO:0000256" key="3">
    <source>
        <dbReference type="ARBA" id="ARBA00022525"/>
    </source>
</evidence>
<sequence>MLRAALWWAALLGRVGMVGGGLSSPPDWGYVTSRAESAPSAEPEDEGARAGPSDPLLLDTKQQNRHHHHHQQQQQQHDDDVDGHDQRLQQQQQLNQNERGEQQEHEQPELDLQHQQHYHPQQGYLLQQDQDDYDDYDGGGGQHHHHHPLHHHPLLRRPQGPELTNLLSGARRLALEVPPRTTGPLWRWLSSSSSSTHHQQQQQRQQLTQYGHQQQHRLLQEHFQQQQLHHYTTHQLQLQLQHQQQPQLQQLQQLQHRLHHHEQPGPARSRPRRRPMVKTGRFKKMFGWGDFNSNIKTLKLNLLITGKIVDHGNGTFSVYFRHNSTGHGNVSVSLVPPAKALGFDLATQQATLVDPKASKTFNCRVEYEKVDRAKRTSLCNYDPTRNCYQEQTQTHVSWLCSKPFSVICIYVAFFSTDYRLVQKVCPDYNYHSDSPYYPTG</sequence>
<feature type="region of interest" description="Disordered" evidence="4">
    <location>
        <begin position="247"/>
        <end position="275"/>
    </location>
</feature>
<dbReference type="Proteomes" id="UP001318040">
    <property type="component" value="Unplaced"/>
</dbReference>
<evidence type="ECO:0000256" key="5">
    <source>
        <dbReference type="SAM" id="SignalP"/>
    </source>
</evidence>
<evidence type="ECO:0000256" key="2">
    <source>
        <dbReference type="ARBA" id="ARBA00008118"/>
    </source>
</evidence>
<feature type="signal peptide" evidence="5">
    <location>
        <begin position="1"/>
        <end position="20"/>
    </location>
</feature>
<dbReference type="Pfam" id="PF06312">
    <property type="entry name" value="Neurexophilin"/>
    <property type="match status" value="1"/>
</dbReference>
<comment type="similarity">
    <text evidence="2">Belongs to the neurexophilin family.</text>
</comment>
<proteinExistence type="inferred from homology"/>
<feature type="chain" id="PRO_5042589580" description="Neurexophilin" evidence="5">
    <location>
        <begin position="21"/>
        <end position="440"/>
    </location>
</feature>
<feature type="region of interest" description="Disordered" evidence="4">
    <location>
        <begin position="182"/>
        <end position="215"/>
    </location>
</feature>
<evidence type="ECO:0008006" key="8">
    <source>
        <dbReference type="Google" id="ProtNLM"/>
    </source>
</evidence>
<keyword evidence="3" id="KW-0964">Secreted</keyword>
<feature type="compositionally biased region" description="Basic and acidic residues" evidence="4">
    <location>
        <begin position="98"/>
        <end position="114"/>
    </location>
</feature>
<name>A0AAJ7SJ83_PETMA</name>
<evidence type="ECO:0000256" key="1">
    <source>
        <dbReference type="ARBA" id="ARBA00004613"/>
    </source>
</evidence>
<feature type="region of interest" description="Disordered" evidence="4">
    <location>
        <begin position="30"/>
        <end position="161"/>
    </location>
</feature>
<dbReference type="GO" id="GO:0005576">
    <property type="term" value="C:extracellular region"/>
    <property type="evidence" value="ECO:0007669"/>
    <property type="project" value="UniProtKB-SubCell"/>
</dbReference>
<evidence type="ECO:0000256" key="4">
    <source>
        <dbReference type="SAM" id="MobiDB-lite"/>
    </source>
</evidence>
<evidence type="ECO:0000313" key="6">
    <source>
        <dbReference type="Proteomes" id="UP001318040"/>
    </source>
</evidence>
<dbReference type="InterPro" id="IPR010450">
    <property type="entry name" value="Nxph"/>
</dbReference>
<feature type="compositionally biased region" description="Low complexity" evidence="4">
    <location>
        <begin position="190"/>
        <end position="215"/>
    </location>
</feature>
<accession>A0AAJ7SJ83</accession>
<keyword evidence="5" id="KW-0732">Signal</keyword>
<dbReference type="GO" id="GO:0005102">
    <property type="term" value="F:signaling receptor binding"/>
    <property type="evidence" value="ECO:0007669"/>
    <property type="project" value="TreeGrafter"/>
</dbReference>
<dbReference type="PANTHER" id="PTHR17103:SF14">
    <property type="entry name" value="NEUREXOPHILIN-3"/>
    <property type="match status" value="1"/>
</dbReference>
<protein>
    <recommendedName>
        <fullName evidence="8">Neurexophilin</fullName>
    </recommendedName>
</protein>
<feature type="compositionally biased region" description="Low complexity" evidence="4">
    <location>
        <begin position="88"/>
        <end position="97"/>
    </location>
</feature>
<gene>
    <name evidence="7" type="primary">LOC116937442</name>
</gene>